<sequence length="140" mass="14848">MSFKKLAPIVPAISALLVLSGCGGQDNLEEAGDPPEVTCERFQDVINEVSDIDPASMSFGDILGQVSDSFSEIETIADEAQDDKLGQSIDTMAEALNSSIASAGGDLETIESEFQARLDEPDVQEAAAYLDEVCGFQMPL</sequence>
<organism evidence="1 2">
    <name type="scientific">Enteractinococcus helveticum</name>
    <dbReference type="NCBI Taxonomy" id="1837282"/>
    <lineage>
        <taxon>Bacteria</taxon>
        <taxon>Bacillati</taxon>
        <taxon>Actinomycetota</taxon>
        <taxon>Actinomycetes</taxon>
        <taxon>Micrococcales</taxon>
        <taxon>Micrococcaceae</taxon>
    </lineage>
</organism>
<dbReference type="EMBL" id="DYXC01000156">
    <property type="protein sequence ID" value="HJF15818.1"/>
    <property type="molecule type" value="Genomic_DNA"/>
</dbReference>
<gene>
    <name evidence="1" type="ORF">K8V32_13680</name>
</gene>
<dbReference type="Proteomes" id="UP000703315">
    <property type="component" value="Unassembled WGS sequence"/>
</dbReference>
<reference evidence="1" key="2">
    <citation type="submission" date="2021-09" db="EMBL/GenBank/DDBJ databases">
        <authorList>
            <person name="Gilroy R."/>
        </authorList>
    </citation>
    <scope>NUCLEOTIDE SEQUENCE</scope>
    <source>
        <strain evidence="1">ChiHjej13B12-14962</strain>
    </source>
</reference>
<name>A0A921K8R1_9MICC</name>
<protein>
    <recommendedName>
        <fullName evidence="3">Lipoprotein</fullName>
    </recommendedName>
</protein>
<dbReference type="PROSITE" id="PS51257">
    <property type="entry name" value="PROKAR_LIPOPROTEIN"/>
    <property type="match status" value="1"/>
</dbReference>
<reference evidence="1" key="1">
    <citation type="journal article" date="2021" name="PeerJ">
        <title>Extensive microbial diversity within the chicken gut microbiome revealed by metagenomics and culture.</title>
        <authorList>
            <person name="Gilroy R."/>
            <person name="Ravi A."/>
            <person name="Getino M."/>
            <person name="Pursley I."/>
            <person name="Horton D.L."/>
            <person name="Alikhan N.F."/>
            <person name="Baker D."/>
            <person name="Gharbi K."/>
            <person name="Hall N."/>
            <person name="Watson M."/>
            <person name="Adriaenssens E.M."/>
            <person name="Foster-Nyarko E."/>
            <person name="Jarju S."/>
            <person name="Secka A."/>
            <person name="Antonio M."/>
            <person name="Oren A."/>
            <person name="Chaudhuri R.R."/>
            <person name="La Ragione R."/>
            <person name="Hildebrand F."/>
            <person name="Pallen M.J."/>
        </authorList>
    </citation>
    <scope>NUCLEOTIDE SEQUENCE</scope>
    <source>
        <strain evidence="1">ChiHjej13B12-14962</strain>
    </source>
</reference>
<evidence type="ECO:0008006" key="3">
    <source>
        <dbReference type="Google" id="ProtNLM"/>
    </source>
</evidence>
<dbReference type="RefSeq" id="WP_303908630.1">
    <property type="nucleotide sequence ID" value="NZ_DYXC01000156.1"/>
</dbReference>
<accession>A0A921K8R1</accession>
<dbReference type="AlphaFoldDB" id="A0A921K8R1"/>
<comment type="caution">
    <text evidence="1">The sequence shown here is derived from an EMBL/GenBank/DDBJ whole genome shotgun (WGS) entry which is preliminary data.</text>
</comment>
<evidence type="ECO:0000313" key="2">
    <source>
        <dbReference type="Proteomes" id="UP000703315"/>
    </source>
</evidence>
<proteinExistence type="predicted"/>
<evidence type="ECO:0000313" key="1">
    <source>
        <dbReference type="EMBL" id="HJF15818.1"/>
    </source>
</evidence>